<dbReference type="STRING" id="135739.BTO32_06040"/>
<feature type="region of interest" description="Disordered" evidence="1">
    <location>
        <begin position="1"/>
        <end position="38"/>
    </location>
</feature>
<gene>
    <name evidence="2" type="ORF">BTO32_06040</name>
</gene>
<reference evidence="2 3" key="1">
    <citation type="submission" date="2016-12" db="EMBL/GenBank/DDBJ databases">
        <title>Marinobacter lutaoensis whole genome sequencing.</title>
        <authorList>
            <person name="Verma A."/>
            <person name="Krishnamurthi S."/>
        </authorList>
    </citation>
    <scope>NUCLEOTIDE SEQUENCE [LARGE SCALE GENOMIC DNA]</scope>
    <source>
        <strain evidence="2 3">T5054</strain>
    </source>
</reference>
<dbReference type="AlphaFoldDB" id="A0A1V2DVP8"/>
<sequence>MARIAKENAMPSRTPSPKTPSATSGSHSGIPAHTPVPRIESAGLDGWIVRLFDDIDEANLVWLSALSGRQRDPRAAHLV</sequence>
<evidence type="ECO:0000313" key="2">
    <source>
        <dbReference type="EMBL" id="ONF44539.1"/>
    </source>
</evidence>
<dbReference type="Proteomes" id="UP000189339">
    <property type="component" value="Unassembled WGS sequence"/>
</dbReference>
<comment type="caution">
    <text evidence="2">The sequence shown here is derived from an EMBL/GenBank/DDBJ whole genome shotgun (WGS) entry which is preliminary data.</text>
</comment>
<accession>A0A1V2DVP8</accession>
<name>A0A1V2DVP8_9GAMM</name>
<keyword evidence="3" id="KW-1185">Reference proteome</keyword>
<dbReference type="EMBL" id="MSCW01000004">
    <property type="protein sequence ID" value="ONF44539.1"/>
    <property type="molecule type" value="Genomic_DNA"/>
</dbReference>
<evidence type="ECO:0000313" key="3">
    <source>
        <dbReference type="Proteomes" id="UP000189339"/>
    </source>
</evidence>
<evidence type="ECO:0000256" key="1">
    <source>
        <dbReference type="SAM" id="MobiDB-lite"/>
    </source>
</evidence>
<organism evidence="2 3">
    <name type="scientific">Marinobacter lutaoensis</name>
    <dbReference type="NCBI Taxonomy" id="135739"/>
    <lineage>
        <taxon>Bacteria</taxon>
        <taxon>Pseudomonadati</taxon>
        <taxon>Pseudomonadota</taxon>
        <taxon>Gammaproteobacteria</taxon>
        <taxon>Pseudomonadales</taxon>
        <taxon>Marinobacteraceae</taxon>
        <taxon>Marinobacter</taxon>
    </lineage>
</organism>
<protein>
    <submittedName>
        <fullName evidence="2">Uncharacterized protein</fullName>
    </submittedName>
</protein>
<feature type="compositionally biased region" description="Polar residues" evidence="1">
    <location>
        <begin position="11"/>
        <end position="27"/>
    </location>
</feature>
<proteinExistence type="predicted"/>